<dbReference type="EMBL" id="GECU01024463">
    <property type="protein sequence ID" value="JAS83243.1"/>
    <property type="molecule type" value="Transcribed_RNA"/>
</dbReference>
<feature type="chain" id="PRO_5008584979" description="C2H2-type domain-containing protein" evidence="2">
    <location>
        <begin position="21"/>
        <end position="458"/>
    </location>
</feature>
<protein>
    <recommendedName>
        <fullName evidence="4">C2H2-type domain-containing protein</fullName>
    </recommendedName>
</protein>
<dbReference type="AlphaFoldDB" id="A0A1B6I8N2"/>
<feature type="region of interest" description="Disordered" evidence="1">
    <location>
        <begin position="360"/>
        <end position="400"/>
    </location>
</feature>
<gene>
    <name evidence="3" type="ORF">g.26731</name>
</gene>
<reference evidence="3" key="1">
    <citation type="submission" date="2015-11" db="EMBL/GenBank/DDBJ databases">
        <title>De novo transcriptome assembly of four potential Pierce s Disease insect vectors from Arizona vineyards.</title>
        <authorList>
            <person name="Tassone E.E."/>
        </authorList>
    </citation>
    <scope>NUCLEOTIDE SEQUENCE</scope>
</reference>
<feature type="signal peptide" evidence="2">
    <location>
        <begin position="1"/>
        <end position="20"/>
    </location>
</feature>
<evidence type="ECO:0000256" key="2">
    <source>
        <dbReference type="SAM" id="SignalP"/>
    </source>
</evidence>
<evidence type="ECO:0000313" key="3">
    <source>
        <dbReference type="EMBL" id="JAS83243.1"/>
    </source>
</evidence>
<evidence type="ECO:0008006" key="4">
    <source>
        <dbReference type="Google" id="ProtNLM"/>
    </source>
</evidence>
<organism evidence="3">
    <name type="scientific">Homalodisca liturata</name>
    <dbReference type="NCBI Taxonomy" id="320908"/>
    <lineage>
        <taxon>Eukaryota</taxon>
        <taxon>Metazoa</taxon>
        <taxon>Ecdysozoa</taxon>
        <taxon>Arthropoda</taxon>
        <taxon>Hexapoda</taxon>
        <taxon>Insecta</taxon>
        <taxon>Pterygota</taxon>
        <taxon>Neoptera</taxon>
        <taxon>Paraneoptera</taxon>
        <taxon>Hemiptera</taxon>
        <taxon>Auchenorrhyncha</taxon>
        <taxon>Membracoidea</taxon>
        <taxon>Cicadellidae</taxon>
        <taxon>Cicadellinae</taxon>
        <taxon>Proconiini</taxon>
        <taxon>Homalodisca</taxon>
    </lineage>
</organism>
<sequence length="458" mass="50175">MSPRLRVCFLLLLALSSVNAFPQRIPGLMNSSDTTSSRDPSQDSRELKLHIVKNVQISTSHAIHDLRKKLSAVTRGTIDKIVHRPIHHGLDLISSVKGFVHKAPKEPFTHSDYSPGHLGVGYHFGVLGQHHGHNHGFTHHLDLEAEFPQHHHHSLQENYDNSNQFSQGVHLVPTEAIIQDSHIVSAGTNHKGSHTIPLLLSHVNGSYVIGEGHFNGDSHQNSAPNQVLSLIPTEQNSQQISSTPNNQQLVNQIGQGTVLHSSVQYADASHNLHQGSHSLTPDINNFGSQLASSIQKIIDSHLESTVQKNQAAHDAFPNQPKPCPNCDFPIKQTPEITQHIHIDQPHITIMAGTHVEITNPCAGNNEDKEKCKSGPDSSLVNPLKPVAHNSAPAPSPELSGTITEEQENENLTEVNDSDIVFIDDTKDFSKAIGKPENDDIDIRFGSENNANMSVNIRT</sequence>
<evidence type="ECO:0000256" key="1">
    <source>
        <dbReference type="SAM" id="MobiDB-lite"/>
    </source>
</evidence>
<keyword evidence="2" id="KW-0732">Signal</keyword>
<accession>A0A1B6I8N2</accession>
<proteinExistence type="predicted"/>
<name>A0A1B6I8N2_9HEMI</name>